<gene>
    <name evidence="2" type="ORF">Pla123a_06400</name>
</gene>
<feature type="domain" description="DUF7668" evidence="1">
    <location>
        <begin position="42"/>
        <end position="130"/>
    </location>
</feature>
<dbReference type="InterPro" id="IPR056085">
    <property type="entry name" value="DUF7668"/>
</dbReference>
<proteinExistence type="predicted"/>
<reference evidence="2 3" key="1">
    <citation type="submission" date="2019-02" db="EMBL/GenBank/DDBJ databases">
        <title>Deep-cultivation of Planctomycetes and their phenomic and genomic characterization uncovers novel biology.</title>
        <authorList>
            <person name="Wiegand S."/>
            <person name="Jogler M."/>
            <person name="Boedeker C."/>
            <person name="Pinto D."/>
            <person name="Vollmers J."/>
            <person name="Rivas-Marin E."/>
            <person name="Kohn T."/>
            <person name="Peeters S.H."/>
            <person name="Heuer A."/>
            <person name="Rast P."/>
            <person name="Oberbeckmann S."/>
            <person name="Bunk B."/>
            <person name="Jeske O."/>
            <person name="Meyerdierks A."/>
            <person name="Storesund J.E."/>
            <person name="Kallscheuer N."/>
            <person name="Luecker S."/>
            <person name="Lage O.M."/>
            <person name="Pohl T."/>
            <person name="Merkel B.J."/>
            <person name="Hornburger P."/>
            <person name="Mueller R.-W."/>
            <person name="Bruemmer F."/>
            <person name="Labrenz M."/>
            <person name="Spormann A.M."/>
            <person name="Op Den Camp H."/>
            <person name="Overmann J."/>
            <person name="Amann R."/>
            <person name="Jetten M.S.M."/>
            <person name="Mascher T."/>
            <person name="Medema M.H."/>
            <person name="Devos D.P."/>
            <person name="Kaster A.-K."/>
            <person name="Ovreas L."/>
            <person name="Rohde M."/>
            <person name="Galperin M.Y."/>
            <person name="Jogler C."/>
        </authorList>
    </citation>
    <scope>NUCLEOTIDE SEQUENCE [LARGE SCALE GENOMIC DNA]</scope>
    <source>
        <strain evidence="2 3">Pla123a</strain>
    </source>
</reference>
<dbReference type="AlphaFoldDB" id="A0A5C5ZH06"/>
<evidence type="ECO:0000259" key="1">
    <source>
        <dbReference type="Pfam" id="PF24705"/>
    </source>
</evidence>
<protein>
    <recommendedName>
        <fullName evidence="1">DUF7668 domain-containing protein</fullName>
    </recommendedName>
</protein>
<accession>A0A5C5ZH06</accession>
<evidence type="ECO:0000313" key="2">
    <source>
        <dbReference type="EMBL" id="TWT85833.1"/>
    </source>
</evidence>
<organism evidence="2 3">
    <name type="scientific">Posidoniimonas polymericola</name>
    <dbReference type="NCBI Taxonomy" id="2528002"/>
    <lineage>
        <taxon>Bacteria</taxon>
        <taxon>Pseudomonadati</taxon>
        <taxon>Planctomycetota</taxon>
        <taxon>Planctomycetia</taxon>
        <taxon>Pirellulales</taxon>
        <taxon>Lacipirellulaceae</taxon>
        <taxon>Posidoniimonas</taxon>
    </lineage>
</organism>
<dbReference type="Pfam" id="PF24705">
    <property type="entry name" value="DUF7668"/>
    <property type="match status" value="1"/>
</dbReference>
<dbReference type="EMBL" id="SJPO01000001">
    <property type="protein sequence ID" value="TWT85833.1"/>
    <property type="molecule type" value="Genomic_DNA"/>
</dbReference>
<name>A0A5C5ZH06_9BACT</name>
<sequence length="130" mass="14408">MSSIAKRPDLTATHKEIVQYAREWVCYAASHGLNAALNLLDRRDSEPPWSEEFVGTLSENHFGDGAKGVISDPSGHGDLRVEAYEFNDGSGFAVDHDLAMNGKRSDFTAQFEFIKSNSGFQIYLTDIHVL</sequence>
<keyword evidence="3" id="KW-1185">Reference proteome</keyword>
<dbReference type="RefSeq" id="WP_146584065.1">
    <property type="nucleotide sequence ID" value="NZ_SJPO01000001.1"/>
</dbReference>
<dbReference type="Proteomes" id="UP000318478">
    <property type="component" value="Unassembled WGS sequence"/>
</dbReference>
<comment type="caution">
    <text evidence="2">The sequence shown here is derived from an EMBL/GenBank/DDBJ whole genome shotgun (WGS) entry which is preliminary data.</text>
</comment>
<evidence type="ECO:0000313" key="3">
    <source>
        <dbReference type="Proteomes" id="UP000318478"/>
    </source>
</evidence>
<dbReference type="OrthoDB" id="8907115at2"/>